<feature type="coiled-coil region" evidence="1">
    <location>
        <begin position="58"/>
        <end position="85"/>
    </location>
</feature>
<name>A0A8S3XDM0_PARAO</name>
<keyword evidence="3" id="KW-1185">Reference proteome</keyword>
<reference evidence="2" key="1">
    <citation type="submission" date="2021-04" db="EMBL/GenBank/DDBJ databases">
        <authorList>
            <person name="Tunstrom K."/>
        </authorList>
    </citation>
    <scope>NUCLEOTIDE SEQUENCE</scope>
</reference>
<dbReference type="Proteomes" id="UP000691718">
    <property type="component" value="Unassembled WGS sequence"/>
</dbReference>
<evidence type="ECO:0000256" key="1">
    <source>
        <dbReference type="SAM" id="Coils"/>
    </source>
</evidence>
<dbReference type="OrthoDB" id="7490061at2759"/>
<accession>A0A8S3XDM0</accession>
<dbReference type="AlphaFoldDB" id="A0A8S3XDM0"/>
<protein>
    <submittedName>
        <fullName evidence="2">(apollo) hypothetical protein</fullName>
    </submittedName>
</protein>
<sequence>MDSDSFDNVTYRKRQTTGSLDSIVGLSISTDEHEKSILETTMMSLPDSLHNDSNNDIINSLNEEIKILKMQLMSAHQEIENLNCENFRLKSDLQKSLKTVETYKNICVTPDRKNNTSSSFRKKKYRQQKLPVTQDIELETIEDNNEKSNSNMLNKETQTTLLSMDAHTQTEQNLKTSSKQCNIANKNLAGTKSTSKQKKINCV</sequence>
<organism evidence="2 3">
    <name type="scientific">Parnassius apollo</name>
    <name type="common">Apollo butterfly</name>
    <name type="synonym">Papilio apollo</name>
    <dbReference type="NCBI Taxonomy" id="110799"/>
    <lineage>
        <taxon>Eukaryota</taxon>
        <taxon>Metazoa</taxon>
        <taxon>Ecdysozoa</taxon>
        <taxon>Arthropoda</taxon>
        <taxon>Hexapoda</taxon>
        <taxon>Insecta</taxon>
        <taxon>Pterygota</taxon>
        <taxon>Neoptera</taxon>
        <taxon>Endopterygota</taxon>
        <taxon>Lepidoptera</taxon>
        <taxon>Glossata</taxon>
        <taxon>Ditrysia</taxon>
        <taxon>Papilionoidea</taxon>
        <taxon>Papilionidae</taxon>
        <taxon>Parnassiinae</taxon>
        <taxon>Parnassini</taxon>
        <taxon>Parnassius</taxon>
        <taxon>Parnassius</taxon>
    </lineage>
</organism>
<evidence type="ECO:0000313" key="3">
    <source>
        <dbReference type="Proteomes" id="UP000691718"/>
    </source>
</evidence>
<comment type="caution">
    <text evidence="2">The sequence shown here is derived from an EMBL/GenBank/DDBJ whole genome shotgun (WGS) entry which is preliminary data.</text>
</comment>
<keyword evidence="1" id="KW-0175">Coiled coil</keyword>
<proteinExistence type="predicted"/>
<dbReference type="EMBL" id="CAJQZP010001056">
    <property type="protein sequence ID" value="CAG5013641.1"/>
    <property type="molecule type" value="Genomic_DNA"/>
</dbReference>
<evidence type="ECO:0000313" key="2">
    <source>
        <dbReference type="EMBL" id="CAG5013641.1"/>
    </source>
</evidence>
<gene>
    <name evidence="2" type="ORF">PAPOLLO_LOCUS15970</name>
</gene>